<sequence length="436" mass="47196">MTVPDTAEIMAWIETITASGIRRPGYPADAWTERWAAGLLAGFGLDVRLAPVEVPTWHPVTATLRAHLDADPSRAVEVEAFALPYTTPKATVTAPLTRSAAPGRIAVREHTFAELPQALVREIATAVHDPDGDFDGLVQTLPFAPGYLEDLDGAVTSGAAGYVGALTGVPWETRDYYVPYDAVHRSVPAVWLSAADSRRVLALMDEGPCAGTLSVESETATATSHNVIATLPGRGDGWVIVASHHDAPWASAVEDASGVALVLAAARHWSRVPEEDRPHNLLFLLTAGHMAHAAGTRAFIEENRALLDRVVLQVHLEHAARECRAEGGTLVPTGAPEPRWWFTTRRPELERLVERALVAEDLRRSFVLPPDVFSPMPPTDGAFFHPEGVPLVHFLAAPMYLFDSADTLDKVDEASLVPLTRAAIRIVEGTEGWSFR</sequence>
<feature type="domain" description="Peptidase M28" evidence="1">
    <location>
        <begin position="226"/>
        <end position="423"/>
    </location>
</feature>
<protein>
    <submittedName>
        <fullName evidence="2">M28 family metallopeptidase</fullName>
    </submittedName>
</protein>
<dbReference type="RefSeq" id="WP_364152993.1">
    <property type="nucleotide sequence ID" value="NZ_JBHSIJ010000002.1"/>
</dbReference>
<dbReference type="EMBL" id="JBHTEE010000001">
    <property type="protein sequence ID" value="MFC7599927.1"/>
    <property type="molecule type" value="Genomic_DNA"/>
</dbReference>
<name>A0ABW2SVQ6_9ACTN</name>
<dbReference type="Pfam" id="PF04389">
    <property type="entry name" value="Peptidase_M28"/>
    <property type="match status" value="1"/>
</dbReference>
<dbReference type="Gene3D" id="3.40.630.10">
    <property type="entry name" value="Zn peptidases"/>
    <property type="match status" value="1"/>
</dbReference>
<dbReference type="InterPro" id="IPR007484">
    <property type="entry name" value="Peptidase_M28"/>
</dbReference>
<evidence type="ECO:0000259" key="1">
    <source>
        <dbReference type="Pfam" id="PF04389"/>
    </source>
</evidence>
<dbReference type="SUPFAM" id="SSF53187">
    <property type="entry name" value="Zn-dependent exopeptidases"/>
    <property type="match status" value="1"/>
</dbReference>
<evidence type="ECO:0000313" key="2">
    <source>
        <dbReference type="EMBL" id="MFC7599927.1"/>
    </source>
</evidence>
<proteinExistence type="predicted"/>
<evidence type="ECO:0000313" key="3">
    <source>
        <dbReference type="Proteomes" id="UP001596514"/>
    </source>
</evidence>
<reference evidence="3" key="1">
    <citation type="journal article" date="2019" name="Int. J. Syst. Evol. Microbiol.">
        <title>The Global Catalogue of Microorganisms (GCM) 10K type strain sequencing project: providing services to taxonomists for standard genome sequencing and annotation.</title>
        <authorList>
            <consortium name="The Broad Institute Genomics Platform"/>
            <consortium name="The Broad Institute Genome Sequencing Center for Infectious Disease"/>
            <person name="Wu L."/>
            <person name="Ma J."/>
        </authorList>
    </citation>
    <scope>NUCLEOTIDE SEQUENCE [LARGE SCALE GENOMIC DNA]</scope>
    <source>
        <strain evidence="3">JCM 10083</strain>
    </source>
</reference>
<dbReference type="Proteomes" id="UP001596514">
    <property type="component" value="Unassembled WGS sequence"/>
</dbReference>
<accession>A0ABW2SVQ6</accession>
<organism evidence="2 3">
    <name type="scientific">Streptosporangium amethystogenes subsp. fukuiense</name>
    <dbReference type="NCBI Taxonomy" id="698418"/>
    <lineage>
        <taxon>Bacteria</taxon>
        <taxon>Bacillati</taxon>
        <taxon>Actinomycetota</taxon>
        <taxon>Actinomycetes</taxon>
        <taxon>Streptosporangiales</taxon>
        <taxon>Streptosporangiaceae</taxon>
        <taxon>Streptosporangium</taxon>
    </lineage>
</organism>
<gene>
    <name evidence="2" type="ORF">ACFQVD_07390</name>
</gene>
<dbReference type="Gene3D" id="3.50.30.30">
    <property type="match status" value="1"/>
</dbReference>
<comment type="caution">
    <text evidence="2">The sequence shown here is derived from an EMBL/GenBank/DDBJ whole genome shotgun (WGS) entry which is preliminary data.</text>
</comment>
<keyword evidence="3" id="KW-1185">Reference proteome</keyword>